<evidence type="ECO:0000313" key="1">
    <source>
        <dbReference type="EMBL" id="JAD90209.1"/>
    </source>
</evidence>
<organism evidence="1">
    <name type="scientific">Arundo donax</name>
    <name type="common">Giant reed</name>
    <name type="synonym">Donax arundinaceus</name>
    <dbReference type="NCBI Taxonomy" id="35708"/>
    <lineage>
        <taxon>Eukaryota</taxon>
        <taxon>Viridiplantae</taxon>
        <taxon>Streptophyta</taxon>
        <taxon>Embryophyta</taxon>
        <taxon>Tracheophyta</taxon>
        <taxon>Spermatophyta</taxon>
        <taxon>Magnoliopsida</taxon>
        <taxon>Liliopsida</taxon>
        <taxon>Poales</taxon>
        <taxon>Poaceae</taxon>
        <taxon>PACMAD clade</taxon>
        <taxon>Arundinoideae</taxon>
        <taxon>Arundineae</taxon>
        <taxon>Arundo</taxon>
    </lineage>
</organism>
<dbReference type="AlphaFoldDB" id="A0A0A9NMU4"/>
<reference evidence="1" key="1">
    <citation type="submission" date="2014-09" db="EMBL/GenBank/DDBJ databases">
        <authorList>
            <person name="Magalhaes I.L.F."/>
            <person name="Oliveira U."/>
            <person name="Santos F.R."/>
            <person name="Vidigal T.H.D.A."/>
            <person name="Brescovit A.D."/>
            <person name="Santos A.J."/>
        </authorList>
    </citation>
    <scope>NUCLEOTIDE SEQUENCE</scope>
    <source>
        <tissue evidence="1">Shoot tissue taken approximately 20 cm above the soil surface</tissue>
    </source>
</reference>
<proteinExistence type="predicted"/>
<name>A0A0A9NMU4_ARUDO</name>
<accession>A0A0A9NMU4</accession>
<sequence length="69" mass="8270">MGGSICIRPHQTIKREKVRWLTFQHCTRRTKTLTITSLAECFITASQISLEKIWLNDIDFYLPRRRSRF</sequence>
<reference evidence="1" key="2">
    <citation type="journal article" date="2015" name="Data Brief">
        <title>Shoot transcriptome of the giant reed, Arundo donax.</title>
        <authorList>
            <person name="Barrero R.A."/>
            <person name="Guerrero F.D."/>
            <person name="Moolhuijzen P."/>
            <person name="Goolsby J.A."/>
            <person name="Tidwell J."/>
            <person name="Bellgard S.E."/>
            <person name="Bellgard M.I."/>
        </authorList>
    </citation>
    <scope>NUCLEOTIDE SEQUENCE</scope>
    <source>
        <tissue evidence="1">Shoot tissue taken approximately 20 cm above the soil surface</tissue>
    </source>
</reference>
<dbReference type="EMBL" id="GBRH01207686">
    <property type="protein sequence ID" value="JAD90209.1"/>
    <property type="molecule type" value="Transcribed_RNA"/>
</dbReference>
<protein>
    <submittedName>
        <fullName evidence="1">Uncharacterized protein</fullName>
    </submittedName>
</protein>